<evidence type="ECO:0000313" key="4">
    <source>
        <dbReference type="Proteomes" id="UP000198922"/>
    </source>
</evidence>
<dbReference type="InterPro" id="IPR036465">
    <property type="entry name" value="vWFA_dom_sf"/>
</dbReference>
<dbReference type="Pfam" id="PF17863">
    <property type="entry name" value="AAA_lid_2"/>
    <property type="match status" value="1"/>
</dbReference>
<dbReference type="InterPro" id="IPR041628">
    <property type="entry name" value="ChlI/MoxR_AAA_lid"/>
</dbReference>
<dbReference type="RefSeq" id="WP_090110130.1">
    <property type="nucleotide sequence ID" value="NZ_FNAT01000001.1"/>
</dbReference>
<dbReference type="InterPro" id="IPR002035">
    <property type="entry name" value="VWF_A"/>
</dbReference>
<sequence length="544" mass="56236">MSEGWADAALALRLLALDPAGLGGLHLRARAGPVRQAFEDALAIVPLPLRRLHPGMGADALDGGLDVAATLAERRPVRRDGCLAAPALLLLPMAERAAPLLASRLARALDTRRGAALILLDEGAEDETAQSGLVDRLAFTIDLHAVRWQDVAPVAAVPDPPTAEPAMPPEACRAMGLAAATFGIASPRGPLFALRAARAHALLHGRAEVRDEDLAVAARLVLAPRATLRPVSETPPSEPEARPEQGPERSADTDGTALPDRLVAAIRAALPPGALPQADRHAAPGKGASSGSGARMPGQRRGRPLPARAGRAGDGRIDLFATLTAAAPWQALRRRGMAPDDRVLIRPEDLRQRRHEDRADRLLVFVVDASGSAAVARLAEAKGAVVSLLAEAYAHRDQVALVSFRGAGAELLLPPTRALVRAKRQLAALPGGGGTPLASGLRAALEVAAAGRRRGMDPTLVLLTDGRANVGLDGTGGRGAAMADAEAMARQARDAAPAGLVIDTAPRATPETERLAGLMGARRLALPRARADAIGAAIAASRAG</sequence>
<evidence type="ECO:0000256" key="1">
    <source>
        <dbReference type="SAM" id="MobiDB-lite"/>
    </source>
</evidence>
<dbReference type="AlphaFoldDB" id="A0A1G7B1P9"/>
<keyword evidence="4" id="KW-1185">Reference proteome</keyword>
<feature type="compositionally biased region" description="Basic and acidic residues" evidence="1">
    <location>
        <begin position="239"/>
        <end position="252"/>
    </location>
</feature>
<dbReference type="PANTHER" id="PTHR43473">
    <property type="entry name" value="MAGNESIUM-CHELATASE SUBUNIT CHLD, CHLOROPLASTIC"/>
    <property type="match status" value="1"/>
</dbReference>
<feature type="region of interest" description="Disordered" evidence="1">
    <location>
        <begin position="227"/>
        <end position="255"/>
    </location>
</feature>
<feature type="region of interest" description="Disordered" evidence="1">
    <location>
        <begin position="273"/>
        <end position="311"/>
    </location>
</feature>
<dbReference type="SUPFAM" id="SSF53300">
    <property type="entry name" value="vWA-like"/>
    <property type="match status" value="1"/>
</dbReference>
<proteinExistence type="predicted"/>
<dbReference type="SMART" id="SM00327">
    <property type="entry name" value="VWA"/>
    <property type="match status" value="1"/>
</dbReference>
<feature type="compositionally biased region" description="Low complexity" evidence="1">
    <location>
        <begin position="284"/>
        <end position="297"/>
    </location>
</feature>
<dbReference type="PROSITE" id="PS50234">
    <property type="entry name" value="VWFA"/>
    <property type="match status" value="1"/>
</dbReference>
<dbReference type="OrthoDB" id="9775079at2"/>
<dbReference type="STRING" id="521013.SAMN04488567_1211"/>
<dbReference type="Gene3D" id="3.40.50.410">
    <property type="entry name" value="von Willebrand factor, type A domain"/>
    <property type="match status" value="1"/>
</dbReference>
<accession>A0A1G7B1P9</accession>
<dbReference type="Pfam" id="PF13519">
    <property type="entry name" value="VWA_2"/>
    <property type="match status" value="1"/>
</dbReference>
<dbReference type="PANTHER" id="PTHR43473:SF2">
    <property type="entry name" value="MAGNESIUM-CHELATASE SUBUNIT CHLD, CHLOROPLASTIC"/>
    <property type="match status" value="1"/>
</dbReference>
<evidence type="ECO:0000313" key="3">
    <source>
        <dbReference type="EMBL" id="SDE21019.1"/>
    </source>
</evidence>
<organism evidence="3 4">
    <name type="scientific">Limimaricola pyoseonensis</name>
    <dbReference type="NCBI Taxonomy" id="521013"/>
    <lineage>
        <taxon>Bacteria</taxon>
        <taxon>Pseudomonadati</taxon>
        <taxon>Pseudomonadota</taxon>
        <taxon>Alphaproteobacteria</taxon>
        <taxon>Rhodobacterales</taxon>
        <taxon>Paracoccaceae</taxon>
        <taxon>Limimaricola</taxon>
    </lineage>
</organism>
<name>A0A1G7B1P9_9RHOB</name>
<reference evidence="4" key="1">
    <citation type="submission" date="2016-10" db="EMBL/GenBank/DDBJ databases">
        <authorList>
            <person name="Varghese N."/>
            <person name="Submissions S."/>
        </authorList>
    </citation>
    <scope>NUCLEOTIDE SEQUENCE [LARGE SCALE GENOMIC DNA]</scope>
    <source>
        <strain evidence="4">DSM 21424</strain>
    </source>
</reference>
<evidence type="ECO:0000259" key="2">
    <source>
        <dbReference type="PROSITE" id="PS50234"/>
    </source>
</evidence>
<gene>
    <name evidence="3" type="ORF">SAMN04488567_1211</name>
</gene>
<protein>
    <submittedName>
        <fullName evidence="3">Magnesium chelatase subunit D</fullName>
    </submittedName>
</protein>
<feature type="domain" description="VWFA" evidence="2">
    <location>
        <begin position="362"/>
        <end position="502"/>
    </location>
</feature>
<dbReference type="Gene3D" id="1.10.8.80">
    <property type="entry name" value="Magnesium chelatase subunit I, C-Terminal domain"/>
    <property type="match status" value="1"/>
</dbReference>
<dbReference type="EMBL" id="FNAT01000001">
    <property type="protein sequence ID" value="SDE21019.1"/>
    <property type="molecule type" value="Genomic_DNA"/>
</dbReference>
<dbReference type="Proteomes" id="UP000198922">
    <property type="component" value="Unassembled WGS sequence"/>
</dbReference>